<evidence type="ECO:0000313" key="2">
    <source>
        <dbReference type="EMBL" id="GBG30119.1"/>
    </source>
</evidence>
<feature type="region of interest" description="Disordered" evidence="1">
    <location>
        <begin position="28"/>
        <end position="131"/>
    </location>
</feature>
<evidence type="ECO:0000256" key="1">
    <source>
        <dbReference type="SAM" id="MobiDB-lite"/>
    </source>
</evidence>
<dbReference type="InParanoid" id="A0A2R5GIH7"/>
<gene>
    <name evidence="2" type="ORF">FCC1311_063392</name>
</gene>
<reference evidence="2 3" key="1">
    <citation type="submission" date="2017-12" db="EMBL/GenBank/DDBJ databases">
        <title>Sequencing, de novo assembly and annotation of complete genome of a new Thraustochytrid species, strain FCC1311.</title>
        <authorList>
            <person name="Sedici K."/>
            <person name="Godart F."/>
            <person name="Aiese Cigliano R."/>
            <person name="Sanseverino W."/>
            <person name="Barakat M."/>
            <person name="Ortet P."/>
            <person name="Marechal E."/>
            <person name="Cagnac O."/>
            <person name="Amato A."/>
        </authorList>
    </citation>
    <scope>NUCLEOTIDE SEQUENCE [LARGE SCALE GENOMIC DNA]</scope>
</reference>
<dbReference type="OrthoDB" id="69901at2759"/>
<feature type="compositionally biased region" description="Basic residues" evidence="1">
    <location>
        <begin position="117"/>
        <end position="128"/>
    </location>
</feature>
<sequence length="344" mass="37925">MKSLPYVEPIIIEPSFEKRLAREVDLNITLRCKARRKKTKVKTTAATSSSRELHRGGQTESSEVEDKSKEENDSADDDSSSEIDSSSDEGSADDDSENGPSPTSTSDSRGDAEAKALKSKKMKRRSPKTKSSISLAAYIVASGDFTDPLTRIPLSMQDLERLDATVKALNEKKTSKKTSNTQRASVVEAFKATSHYKSARCQRDALLGLERYLGEQVAEVLATIEEVNDGELEPNEAEQVILTEILPSFQHNFEILARADALLARQSLSQYLSFVRGPPNRATRNRCGFRDFILAVLQVFESIVQSPHSQHVLSSSQINLLLRTAPTSSTSSSSRANELSTRQI</sequence>
<feature type="compositionally biased region" description="Basic residues" evidence="1">
    <location>
        <begin position="32"/>
        <end position="41"/>
    </location>
</feature>
<comment type="caution">
    <text evidence="2">The sequence shown here is derived from an EMBL/GenBank/DDBJ whole genome shotgun (WGS) entry which is preliminary data.</text>
</comment>
<dbReference type="AlphaFoldDB" id="A0A2R5GIH7"/>
<dbReference type="EMBL" id="BEYU01000071">
    <property type="protein sequence ID" value="GBG30119.1"/>
    <property type="molecule type" value="Genomic_DNA"/>
</dbReference>
<name>A0A2R5GIH7_9STRA</name>
<evidence type="ECO:0000313" key="3">
    <source>
        <dbReference type="Proteomes" id="UP000241890"/>
    </source>
</evidence>
<proteinExistence type="predicted"/>
<accession>A0A2R5GIH7</accession>
<dbReference type="Proteomes" id="UP000241890">
    <property type="component" value="Unassembled WGS sequence"/>
</dbReference>
<keyword evidence="3" id="KW-1185">Reference proteome</keyword>
<organism evidence="2 3">
    <name type="scientific">Hondaea fermentalgiana</name>
    <dbReference type="NCBI Taxonomy" id="2315210"/>
    <lineage>
        <taxon>Eukaryota</taxon>
        <taxon>Sar</taxon>
        <taxon>Stramenopiles</taxon>
        <taxon>Bigyra</taxon>
        <taxon>Labyrinthulomycetes</taxon>
        <taxon>Thraustochytrida</taxon>
        <taxon>Thraustochytriidae</taxon>
        <taxon>Hondaea</taxon>
    </lineage>
</organism>
<protein>
    <submittedName>
        <fullName evidence="2">Uncharacterized protein</fullName>
    </submittedName>
</protein>
<feature type="compositionally biased region" description="Acidic residues" evidence="1">
    <location>
        <begin position="73"/>
        <end position="97"/>
    </location>
</feature>